<protein>
    <submittedName>
        <fullName evidence="2">Uncharacterized protein</fullName>
    </submittedName>
</protein>
<sequence>MKVNNRKEIAIAMYGFFLLLILDILFLVFATKFLILDKATLYGIFLIVFMFSIWRITLLKTFSLEVSEHILSVKYRHPLSANHHPVLEVPLQKVMFYKIERGLMNYIMTININTKRGMKSFYYRLGTLPKSEASKFNKMSDLISYVKTETEL</sequence>
<keyword evidence="3" id="KW-1185">Reference proteome</keyword>
<evidence type="ECO:0000256" key="1">
    <source>
        <dbReference type="SAM" id="Phobius"/>
    </source>
</evidence>
<evidence type="ECO:0000313" key="2">
    <source>
        <dbReference type="EMBL" id="SIN85849.1"/>
    </source>
</evidence>
<dbReference type="AlphaFoldDB" id="A0A1N6ERZ1"/>
<dbReference type="OrthoDB" id="1261364at2"/>
<evidence type="ECO:0000313" key="3">
    <source>
        <dbReference type="Proteomes" id="UP000185207"/>
    </source>
</evidence>
<dbReference type="STRING" id="1416779.SAMN05444409_0817"/>
<organism evidence="2 3">
    <name type="scientific">Epilithonimonas zeae</name>
    <dbReference type="NCBI Taxonomy" id="1416779"/>
    <lineage>
        <taxon>Bacteria</taxon>
        <taxon>Pseudomonadati</taxon>
        <taxon>Bacteroidota</taxon>
        <taxon>Flavobacteriia</taxon>
        <taxon>Flavobacteriales</taxon>
        <taxon>Weeksellaceae</taxon>
        <taxon>Chryseobacterium group</taxon>
        <taxon>Epilithonimonas</taxon>
    </lineage>
</organism>
<reference evidence="3" key="1">
    <citation type="submission" date="2016-11" db="EMBL/GenBank/DDBJ databases">
        <authorList>
            <person name="Varghese N."/>
            <person name="Submissions S."/>
        </authorList>
    </citation>
    <scope>NUCLEOTIDE SEQUENCE [LARGE SCALE GENOMIC DNA]</scope>
    <source>
        <strain evidence="3">DSM 27623</strain>
    </source>
</reference>
<keyword evidence="1" id="KW-0472">Membrane</keyword>
<keyword evidence="1" id="KW-1133">Transmembrane helix</keyword>
<proteinExistence type="predicted"/>
<dbReference type="EMBL" id="FSRK01000001">
    <property type="protein sequence ID" value="SIN85849.1"/>
    <property type="molecule type" value="Genomic_DNA"/>
</dbReference>
<dbReference type="Proteomes" id="UP000185207">
    <property type="component" value="Unassembled WGS sequence"/>
</dbReference>
<dbReference type="RefSeq" id="WP_139297257.1">
    <property type="nucleotide sequence ID" value="NZ_FSRK01000001.1"/>
</dbReference>
<name>A0A1N6ERZ1_9FLAO</name>
<accession>A0A1N6ERZ1</accession>
<feature type="transmembrane region" description="Helical" evidence="1">
    <location>
        <begin position="41"/>
        <end position="58"/>
    </location>
</feature>
<gene>
    <name evidence="2" type="ORF">SAMN05444409_0817</name>
</gene>
<feature type="transmembrane region" description="Helical" evidence="1">
    <location>
        <begin position="12"/>
        <end position="35"/>
    </location>
</feature>
<keyword evidence="1" id="KW-0812">Transmembrane</keyword>